<comment type="caution">
    <text evidence="2">The sequence shown here is derived from an EMBL/GenBank/DDBJ whole genome shotgun (WGS) entry which is preliminary data.</text>
</comment>
<feature type="region of interest" description="Disordered" evidence="1">
    <location>
        <begin position="142"/>
        <end position="162"/>
    </location>
</feature>
<gene>
    <name evidence="2" type="ORF">EV191_105318</name>
</gene>
<feature type="compositionally biased region" description="Low complexity" evidence="1">
    <location>
        <begin position="565"/>
        <end position="579"/>
    </location>
</feature>
<proteinExistence type="predicted"/>
<feature type="compositionally biased region" description="Gly residues" evidence="1">
    <location>
        <begin position="785"/>
        <end position="800"/>
    </location>
</feature>
<feature type="compositionally biased region" description="Polar residues" evidence="1">
    <location>
        <begin position="659"/>
        <end position="673"/>
    </location>
</feature>
<keyword evidence="3" id="KW-1185">Reference proteome</keyword>
<dbReference type="SUPFAM" id="SSF140453">
    <property type="entry name" value="EsxAB dimer-like"/>
    <property type="match status" value="1"/>
</dbReference>
<evidence type="ECO:0000256" key="1">
    <source>
        <dbReference type="SAM" id="MobiDB-lite"/>
    </source>
</evidence>
<evidence type="ECO:0008006" key="4">
    <source>
        <dbReference type="Google" id="ProtNLM"/>
    </source>
</evidence>
<reference evidence="2 3" key="1">
    <citation type="submission" date="2019-03" db="EMBL/GenBank/DDBJ databases">
        <title>Genomic Encyclopedia of Type Strains, Phase IV (KMG-IV): sequencing the most valuable type-strain genomes for metagenomic binning, comparative biology and taxonomic classification.</title>
        <authorList>
            <person name="Goeker M."/>
        </authorList>
    </citation>
    <scope>NUCLEOTIDE SEQUENCE [LARGE SCALE GENOMIC DNA]</scope>
    <source>
        <strain evidence="2 3">DSM 45765</strain>
    </source>
</reference>
<feature type="compositionally biased region" description="Low complexity" evidence="1">
    <location>
        <begin position="708"/>
        <end position="723"/>
    </location>
</feature>
<dbReference type="AlphaFoldDB" id="A0A4R2R1C7"/>
<accession>A0A4R2R1C7</accession>
<evidence type="ECO:0000313" key="2">
    <source>
        <dbReference type="EMBL" id="TCP53251.1"/>
    </source>
</evidence>
<dbReference type="OrthoDB" id="3692636at2"/>
<organism evidence="2 3">
    <name type="scientific">Tamaricihabitans halophyticus</name>
    <dbReference type="NCBI Taxonomy" id="1262583"/>
    <lineage>
        <taxon>Bacteria</taxon>
        <taxon>Bacillati</taxon>
        <taxon>Actinomycetota</taxon>
        <taxon>Actinomycetes</taxon>
        <taxon>Pseudonocardiales</taxon>
        <taxon>Pseudonocardiaceae</taxon>
        <taxon>Tamaricihabitans</taxon>
    </lineage>
</organism>
<feature type="compositionally biased region" description="Low complexity" evidence="1">
    <location>
        <begin position="816"/>
        <end position="827"/>
    </location>
</feature>
<name>A0A4R2R1C7_9PSEU</name>
<feature type="compositionally biased region" description="Basic and acidic residues" evidence="1">
    <location>
        <begin position="516"/>
        <end position="525"/>
    </location>
</feature>
<feature type="compositionally biased region" description="Low complexity" evidence="1">
    <location>
        <begin position="674"/>
        <end position="686"/>
    </location>
</feature>
<dbReference type="RefSeq" id="WP_132877677.1">
    <property type="nucleotide sequence ID" value="NZ_SLXQ01000005.1"/>
</dbReference>
<protein>
    <recommendedName>
        <fullName evidence="4">WXG100 family type VII secretion target</fullName>
    </recommendedName>
</protein>
<feature type="region of interest" description="Disordered" evidence="1">
    <location>
        <begin position="91"/>
        <end position="116"/>
    </location>
</feature>
<feature type="compositionally biased region" description="Gly residues" evidence="1">
    <location>
        <begin position="724"/>
        <end position="737"/>
    </location>
</feature>
<dbReference type="InterPro" id="IPR036689">
    <property type="entry name" value="ESAT-6-like_sf"/>
</dbReference>
<feature type="compositionally biased region" description="Low complexity" evidence="1">
    <location>
        <begin position="592"/>
        <end position="612"/>
    </location>
</feature>
<sequence>MMFENSFQRSIAKNQDAISDEQAKEMRKLLNDPNVSDEDKQNMLYGLATVEKIPQDEMWKHAEKLGVDYFDLYRGGEAPLENVANAAASLESGKSAQRQGAVKDSQGRLAEGGFNNSNEIIDESKAGLKIFDDFHPRYLKATENGGAAPQGKAGANGGGGIDPDSLRKVLDELRDIDFKAFRADADQVEQAATGVGESHNVLTQAWANNLSGWQGEAAGAASQYKSKFDAAASTLDTGMRKVPGAITEAAGTVEQQVVDLVNGILEQYGDGTMGGMATAQVDAALKIRDEAGGIISGLDQVIEKLNDRSLVEKAFDFVTDVLGKVFPIVGILGKIQEAIVNFGLDVITNITESTVGPFREQVQGALDSANESLRKFVQDYEQRAGNVKESASTATQNIQQTYETLQRTATEGLKENPFDKLETAPAFEDGGQSGQQGSGNNGQTGTAGSDSTGQPAGGEPNAGKPGGGQPSGGDPSTGMKPEDAAKQAGLDPEAGQPVGGTDPTGEQPTAGGKESVSIKDGDRTITMESAGGSPKMTLTIDDGSGEPKTYEMDFSKALGMDEGEAAAGAGDPAGEQPGQGEPGQGQPGQGQPGQSQPEAGDAGAPGPPSDSAQDLGEVIAGQVGEDGKVHIEDGPMTITGEMTDEGLKVTIDDGEGEPQTYTVDTEGSATAGQPGTAEAAAPVAGTPAGGGAEAAASAPAAGGGQAPSGGAAMPAASASATSGAGPGGESAGSGDGNVSGQTTTPQAVGAQHGTGAPAGMSGAGVGQAPGAGAGEPGQQGMMPAGTGGGQHQPTGAGVGGEATTPRSAPEQGGPGVAEASQGQQASGAVGGAYGFADTEQESGPWRSVAEALGAQEPPAEQRTQ</sequence>
<dbReference type="EMBL" id="SLXQ01000005">
    <property type="protein sequence ID" value="TCP53251.1"/>
    <property type="molecule type" value="Genomic_DNA"/>
</dbReference>
<dbReference type="Gene3D" id="1.10.287.1060">
    <property type="entry name" value="ESAT-6-like"/>
    <property type="match status" value="1"/>
</dbReference>
<dbReference type="Proteomes" id="UP000294911">
    <property type="component" value="Unassembled WGS sequence"/>
</dbReference>
<feature type="region of interest" description="Disordered" evidence="1">
    <location>
        <begin position="423"/>
        <end position="864"/>
    </location>
</feature>
<feature type="compositionally biased region" description="Gly residues" evidence="1">
    <location>
        <begin position="431"/>
        <end position="442"/>
    </location>
</feature>
<feature type="compositionally biased region" description="Gly residues" evidence="1">
    <location>
        <begin position="761"/>
        <end position="777"/>
    </location>
</feature>
<evidence type="ECO:0000313" key="3">
    <source>
        <dbReference type="Proteomes" id="UP000294911"/>
    </source>
</evidence>
<feature type="compositionally biased region" description="Gly residues" evidence="1">
    <location>
        <begin position="580"/>
        <end position="591"/>
    </location>
</feature>